<gene>
    <name evidence="3" type="ORF">RHOBADRAFT_50574</name>
</gene>
<feature type="compositionally biased region" description="Polar residues" evidence="1">
    <location>
        <begin position="231"/>
        <end position="241"/>
    </location>
</feature>
<protein>
    <submittedName>
        <fullName evidence="3">Uncharacterized protein</fullName>
    </submittedName>
</protein>
<proteinExistence type="predicted"/>
<dbReference type="EMBL" id="KQ474073">
    <property type="protein sequence ID" value="KPV78056.1"/>
    <property type="molecule type" value="Genomic_DNA"/>
</dbReference>
<feature type="transmembrane region" description="Helical" evidence="2">
    <location>
        <begin position="201"/>
        <end position="224"/>
    </location>
</feature>
<evidence type="ECO:0000313" key="4">
    <source>
        <dbReference type="Proteomes" id="UP000053890"/>
    </source>
</evidence>
<feature type="compositionally biased region" description="Low complexity" evidence="1">
    <location>
        <begin position="242"/>
        <end position="253"/>
    </location>
</feature>
<feature type="compositionally biased region" description="Pro residues" evidence="1">
    <location>
        <begin position="14"/>
        <end position="27"/>
    </location>
</feature>
<keyword evidence="4" id="KW-1185">Reference proteome</keyword>
<keyword evidence="2" id="KW-0472">Membrane</keyword>
<dbReference type="Proteomes" id="UP000053890">
    <property type="component" value="Unassembled WGS sequence"/>
</dbReference>
<dbReference type="RefSeq" id="XP_018274105.1">
    <property type="nucleotide sequence ID" value="XM_018415387.1"/>
</dbReference>
<evidence type="ECO:0000256" key="2">
    <source>
        <dbReference type="SAM" id="Phobius"/>
    </source>
</evidence>
<feature type="compositionally biased region" description="Basic and acidic residues" evidence="1">
    <location>
        <begin position="392"/>
        <end position="405"/>
    </location>
</feature>
<feature type="region of interest" description="Disordered" evidence="1">
    <location>
        <begin position="231"/>
        <end position="253"/>
    </location>
</feature>
<evidence type="ECO:0000256" key="1">
    <source>
        <dbReference type="SAM" id="MobiDB-lite"/>
    </source>
</evidence>
<organism evidence="3 4">
    <name type="scientific">Rhodotorula graminis (strain WP1)</name>
    <dbReference type="NCBI Taxonomy" id="578459"/>
    <lineage>
        <taxon>Eukaryota</taxon>
        <taxon>Fungi</taxon>
        <taxon>Dikarya</taxon>
        <taxon>Basidiomycota</taxon>
        <taxon>Pucciniomycotina</taxon>
        <taxon>Microbotryomycetes</taxon>
        <taxon>Sporidiobolales</taxon>
        <taxon>Sporidiobolaceae</taxon>
        <taxon>Rhodotorula</taxon>
    </lineage>
</organism>
<evidence type="ECO:0000313" key="3">
    <source>
        <dbReference type="EMBL" id="KPV78056.1"/>
    </source>
</evidence>
<dbReference type="AlphaFoldDB" id="A0A194SEW0"/>
<reference evidence="3 4" key="1">
    <citation type="journal article" date="2015" name="Front. Microbiol.">
        <title>Genome sequence of the plant growth promoting endophytic yeast Rhodotorula graminis WP1.</title>
        <authorList>
            <person name="Firrincieli A."/>
            <person name="Otillar R."/>
            <person name="Salamov A."/>
            <person name="Schmutz J."/>
            <person name="Khan Z."/>
            <person name="Redman R.S."/>
            <person name="Fleck N.D."/>
            <person name="Lindquist E."/>
            <person name="Grigoriev I.V."/>
            <person name="Doty S.L."/>
        </authorList>
    </citation>
    <scope>NUCLEOTIDE SEQUENCE [LARGE SCALE GENOMIC DNA]</scope>
    <source>
        <strain evidence="3 4">WP1</strain>
    </source>
</reference>
<dbReference type="OrthoDB" id="10577353at2759"/>
<keyword evidence="2" id="KW-1133">Transmembrane helix</keyword>
<name>A0A194SEW0_RHOGW</name>
<feature type="compositionally biased region" description="Low complexity" evidence="1">
    <location>
        <begin position="34"/>
        <end position="62"/>
    </location>
</feature>
<accession>A0A194SEW0</accession>
<feature type="region of interest" description="Disordered" evidence="1">
    <location>
        <begin position="1"/>
        <end position="77"/>
    </location>
</feature>
<dbReference type="GeneID" id="28975835"/>
<feature type="region of interest" description="Disordered" evidence="1">
    <location>
        <begin position="290"/>
        <end position="405"/>
    </location>
</feature>
<feature type="compositionally biased region" description="Low complexity" evidence="1">
    <location>
        <begin position="316"/>
        <end position="376"/>
    </location>
</feature>
<keyword evidence="2" id="KW-0812">Transmembrane</keyword>
<sequence>MSYQRSDPRSLPLPALPSPSLASPPPAIVVHPFLAQSAAQQQPQLSTYTPSSYPHGPASPHYSPHPPRRSAAEEEKDAYFARSASVDSYGSYSHDEHWADVHSPGAAPLSVGGKPAPILLPPPRAAFVTEPGSPRSPMSLKQAMAFGDVGNVLDEKVGGRGAADMRKLGLDWARFSRVVKKSEAEKESEWLKRKQGIAKKWWVIGWAGSVAVIIAIIIALVVHFKSPSSDTAPTVSQLEGKNSSMVNSSSSAPVSLLPHSDAVPVAARVETSSSVNQPVMSTAAWRDLGEDDTSVPASSTERQVAPDVEATTSTMSRPLARATAATTSLTLSPPSTTSARVTARSTSSATTTSASTATTTSSPSRSSSTAAAPSSAGFDPDRRSKRWLRFGQDGKAERGDRKAWDAVEFVHFPIGDARRKRDHGVGAH</sequence>